<name>A0ABP5DYZ3_9PSEU</name>
<dbReference type="InterPro" id="IPR050109">
    <property type="entry name" value="HTH-type_TetR-like_transc_reg"/>
</dbReference>
<dbReference type="EMBL" id="BAAANN010000049">
    <property type="protein sequence ID" value="GAA1988516.1"/>
    <property type="molecule type" value="Genomic_DNA"/>
</dbReference>
<dbReference type="PROSITE" id="PS50977">
    <property type="entry name" value="HTH_TETR_2"/>
    <property type="match status" value="1"/>
</dbReference>
<evidence type="ECO:0000256" key="1">
    <source>
        <dbReference type="ARBA" id="ARBA00023015"/>
    </source>
</evidence>
<dbReference type="Gene3D" id="1.10.357.10">
    <property type="entry name" value="Tetracycline Repressor, domain 2"/>
    <property type="match status" value="1"/>
</dbReference>
<comment type="caution">
    <text evidence="6">The sequence shown here is derived from an EMBL/GenBank/DDBJ whole genome shotgun (WGS) entry which is preliminary data.</text>
</comment>
<organism evidence="6 7">
    <name type="scientific">Amycolatopsis minnesotensis</name>
    <dbReference type="NCBI Taxonomy" id="337894"/>
    <lineage>
        <taxon>Bacteria</taxon>
        <taxon>Bacillati</taxon>
        <taxon>Actinomycetota</taxon>
        <taxon>Actinomycetes</taxon>
        <taxon>Pseudonocardiales</taxon>
        <taxon>Pseudonocardiaceae</taxon>
        <taxon>Amycolatopsis</taxon>
    </lineage>
</organism>
<dbReference type="PANTHER" id="PTHR30055:SF234">
    <property type="entry name" value="HTH-TYPE TRANSCRIPTIONAL REGULATOR BETI"/>
    <property type="match status" value="1"/>
</dbReference>
<dbReference type="Pfam" id="PF00440">
    <property type="entry name" value="TetR_N"/>
    <property type="match status" value="1"/>
</dbReference>
<keyword evidence="1" id="KW-0805">Transcription regulation</keyword>
<reference evidence="7" key="1">
    <citation type="journal article" date="2019" name="Int. J. Syst. Evol. Microbiol.">
        <title>The Global Catalogue of Microorganisms (GCM) 10K type strain sequencing project: providing services to taxonomists for standard genome sequencing and annotation.</title>
        <authorList>
            <consortium name="The Broad Institute Genomics Platform"/>
            <consortium name="The Broad Institute Genome Sequencing Center for Infectious Disease"/>
            <person name="Wu L."/>
            <person name="Ma J."/>
        </authorList>
    </citation>
    <scope>NUCLEOTIDE SEQUENCE [LARGE SCALE GENOMIC DNA]</scope>
    <source>
        <strain evidence="7">JCM 14545</strain>
    </source>
</reference>
<evidence type="ECO:0000259" key="5">
    <source>
        <dbReference type="PROSITE" id="PS50977"/>
    </source>
</evidence>
<keyword evidence="3" id="KW-0804">Transcription</keyword>
<dbReference type="PANTHER" id="PTHR30055">
    <property type="entry name" value="HTH-TYPE TRANSCRIPTIONAL REGULATOR RUTR"/>
    <property type="match status" value="1"/>
</dbReference>
<evidence type="ECO:0000256" key="3">
    <source>
        <dbReference type="ARBA" id="ARBA00023163"/>
    </source>
</evidence>
<dbReference type="PRINTS" id="PR00455">
    <property type="entry name" value="HTHTETR"/>
</dbReference>
<dbReference type="Proteomes" id="UP001501116">
    <property type="component" value="Unassembled WGS sequence"/>
</dbReference>
<dbReference type="SUPFAM" id="SSF46689">
    <property type="entry name" value="Homeodomain-like"/>
    <property type="match status" value="1"/>
</dbReference>
<proteinExistence type="predicted"/>
<dbReference type="InterPro" id="IPR001647">
    <property type="entry name" value="HTH_TetR"/>
</dbReference>
<feature type="domain" description="HTH tetR-type" evidence="5">
    <location>
        <begin position="9"/>
        <end position="69"/>
    </location>
</feature>
<dbReference type="InterPro" id="IPR009057">
    <property type="entry name" value="Homeodomain-like_sf"/>
</dbReference>
<protein>
    <submittedName>
        <fullName evidence="6">TetR/AcrR family transcriptional regulator</fullName>
    </submittedName>
</protein>
<sequence length="188" mass="19867">MSKTLSKSEQRRSSVIAAAVEVFAKSGYRATPVAEVAAAAEISPAYVFRLFPTKQDLFVAATSACFDRIIDTLRAAVDQLPAASPGRVLAAMAEAYAALITDRKLIMLQVHALAASDEPAIRDALCGGQARLVDYVAGRSRAAQPDVQAFFARGQLCHLVATLGIEDSAAGWALQLTEGLVHYTDATG</sequence>
<gene>
    <name evidence="6" type="ORF">GCM10009754_78240</name>
</gene>
<feature type="DNA-binding region" description="H-T-H motif" evidence="4">
    <location>
        <begin position="32"/>
        <end position="51"/>
    </location>
</feature>
<evidence type="ECO:0000256" key="4">
    <source>
        <dbReference type="PROSITE-ProRule" id="PRU00335"/>
    </source>
</evidence>
<accession>A0ABP5DYZ3</accession>
<keyword evidence="2 4" id="KW-0238">DNA-binding</keyword>
<evidence type="ECO:0000256" key="2">
    <source>
        <dbReference type="ARBA" id="ARBA00023125"/>
    </source>
</evidence>
<evidence type="ECO:0000313" key="6">
    <source>
        <dbReference type="EMBL" id="GAA1988516.1"/>
    </source>
</evidence>
<keyword evidence="7" id="KW-1185">Reference proteome</keyword>
<evidence type="ECO:0000313" key="7">
    <source>
        <dbReference type="Proteomes" id="UP001501116"/>
    </source>
</evidence>
<dbReference type="Gene3D" id="1.10.10.60">
    <property type="entry name" value="Homeodomain-like"/>
    <property type="match status" value="1"/>
</dbReference>
<dbReference type="RefSeq" id="WP_344430484.1">
    <property type="nucleotide sequence ID" value="NZ_BAAANN010000049.1"/>
</dbReference>